<dbReference type="InterPro" id="IPR013424">
    <property type="entry name" value="Ice-binding_C"/>
</dbReference>
<dbReference type="Pfam" id="PF07589">
    <property type="entry name" value="PEP-CTERM"/>
    <property type="match status" value="1"/>
</dbReference>
<evidence type="ECO:0000259" key="2">
    <source>
        <dbReference type="Pfam" id="PF07589"/>
    </source>
</evidence>
<feature type="chain" id="PRO_5023058821" evidence="1">
    <location>
        <begin position="25"/>
        <end position="357"/>
    </location>
</feature>
<comment type="caution">
    <text evidence="3">The sequence shown here is derived from an EMBL/GenBank/DDBJ whole genome shotgun (WGS) entry which is preliminary data.</text>
</comment>
<dbReference type="Proteomes" id="UP000315010">
    <property type="component" value="Unassembled WGS sequence"/>
</dbReference>
<dbReference type="EMBL" id="SJPJ01000001">
    <property type="protein sequence ID" value="TWT79277.1"/>
    <property type="molecule type" value="Genomic_DNA"/>
</dbReference>
<dbReference type="AlphaFoldDB" id="A0A5C5YXJ0"/>
<gene>
    <name evidence="3" type="ORF">CA13_06750</name>
</gene>
<proteinExistence type="predicted"/>
<name>A0A5C5YXJ0_9BACT</name>
<organism evidence="3 4">
    <name type="scientific">Novipirellula herctigrandis</name>
    <dbReference type="NCBI Taxonomy" id="2527986"/>
    <lineage>
        <taxon>Bacteria</taxon>
        <taxon>Pseudomonadati</taxon>
        <taxon>Planctomycetota</taxon>
        <taxon>Planctomycetia</taxon>
        <taxon>Pirellulales</taxon>
        <taxon>Pirellulaceae</taxon>
        <taxon>Novipirellula</taxon>
    </lineage>
</organism>
<reference evidence="3 4" key="1">
    <citation type="submission" date="2019-02" db="EMBL/GenBank/DDBJ databases">
        <title>Deep-cultivation of Planctomycetes and their phenomic and genomic characterization uncovers novel biology.</title>
        <authorList>
            <person name="Wiegand S."/>
            <person name="Jogler M."/>
            <person name="Boedeker C."/>
            <person name="Pinto D."/>
            <person name="Vollmers J."/>
            <person name="Rivas-Marin E."/>
            <person name="Kohn T."/>
            <person name="Peeters S.H."/>
            <person name="Heuer A."/>
            <person name="Rast P."/>
            <person name="Oberbeckmann S."/>
            <person name="Bunk B."/>
            <person name="Jeske O."/>
            <person name="Meyerdierks A."/>
            <person name="Storesund J.E."/>
            <person name="Kallscheuer N."/>
            <person name="Luecker S."/>
            <person name="Lage O.M."/>
            <person name="Pohl T."/>
            <person name="Merkel B.J."/>
            <person name="Hornburger P."/>
            <person name="Mueller R.-W."/>
            <person name="Bruemmer F."/>
            <person name="Labrenz M."/>
            <person name="Spormann A.M."/>
            <person name="Op Den Camp H."/>
            <person name="Overmann J."/>
            <person name="Amann R."/>
            <person name="Jetten M.S.M."/>
            <person name="Mascher T."/>
            <person name="Medema M.H."/>
            <person name="Devos D.P."/>
            <person name="Kaster A.-K."/>
            <person name="Ovreas L."/>
            <person name="Rohde M."/>
            <person name="Galperin M.Y."/>
            <person name="Jogler C."/>
        </authorList>
    </citation>
    <scope>NUCLEOTIDE SEQUENCE [LARGE SCALE GENOMIC DNA]</scope>
    <source>
        <strain evidence="3 4">CA13</strain>
    </source>
</reference>
<evidence type="ECO:0000313" key="4">
    <source>
        <dbReference type="Proteomes" id="UP000315010"/>
    </source>
</evidence>
<sequence length="357" mass="35856" precursor="true">MKFATGRFIAAMALAMAFGGVAQADTFDGGGDGTSWEDALNWAADAVPLNNGSGNTLINNNHQVVFDADTWTALNTAGNLQSATQYRIARLLMGDSTAGGANGTHSLTFDFGASGASNNVLVTNGTSAVIGGRANKFSTLNIVSGITNVEANRVRVGTATGGSGTINVSGGEFITGKGGLELGNVAGGGDGTLNITGGSFASRNDVEIGDSGTFHIAGSSATVGVGTFGTTDGYWEQDAGGMLRIGLDAGGSSVILVDDVGDDGAGTQGNVVFAAGSLLDPYDLGGAAENVWTTVMTWEGTLTGAPTLSATAISSGWESQISGNDLQVRLTAVAVPEPSSFALLAIGGLAMVRRRRK</sequence>
<protein>
    <submittedName>
        <fullName evidence="3">PEP-CTERM motif protein</fullName>
    </submittedName>
</protein>
<keyword evidence="4" id="KW-1185">Reference proteome</keyword>
<dbReference type="RefSeq" id="WP_419193871.1">
    <property type="nucleotide sequence ID" value="NZ_SJPJ01000001.1"/>
</dbReference>
<feature type="domain" description="Ice-binding protein C-terminal" evidence="2">
    <location>
        <begin position="334"/>
        <end position="356"/>
    </location>
</feature>
<dbReference type="NCBIfam" id="TIGR02595">
    <property type="entry name" value="PEP_CTERM"/>
    <property type="match status" value="1"/>
</dbReference>
<keyword evidence="1" id="KW-0732">Signal</keyword>
<evidence type="ECO:0000256" key="1">
    <source>
        <dbReference type="SAM" id="SignalP"/>
    </source>
</evidence>
<feature type="signal peptide" evidence="1">
    <location>
        <begin position="1"/>
        <end position="24"/>
    </location>
</feature>
<evidence type="ECO:0000313" key="3">
    <source>
        <dbReference type="EMBL" id="TWT79277.1"/>
    </source>
</evidence>
<accession>A0A5C5YXJ0</accession>